<comment type="caution">
    <text evidence="2">Lacks conserved residue(s) required for the propagation of feature annotation.</text>
</comment>
<evidence type="ECO:0000313" key="4">
    <source>
        <dbReference type="Proteomes" id="UP001159042"/>
    </source>
</evidence>
<reference evidence="3 4" key="1">
    <citation type="journal article" date="2023" name="Insect Mol. Biol.">
        <title>Genome sequencing provides insights into the evolution of gene families encoding plant cell wall-degrading enzymes in longhorned beetles.</title>
        <authorList>
            <person name="Shin N.R."/>
            <person name="Okamura Y."/>
            <person name="Kirsch R."/>
            <person name="Pauchet Y."/>
        </authorList>
    </citation>
    <scope>NUCLEOTIDE SEQUENCE [LARGE SCALE GENOMIC DNA]</scope>
    <source>
        <strain evidence="3">EAD_L_NR</strain>
    </source>
</reference>
<evidence type="ECO:0000313" key="3">
    <source>
        <dbReference type="EMBL" id="KAJ8916590.1"/>
    </source>
</evidence>
<sequence length="146" mass="16316">MCFLGSLGEIRTDSVVPRGICVDGYFQCENDTLCVPQDSNCDGKVDCDSGSDELNCDDEHDYEYWDHMYRKSVAAEHDDLSDGCLLQYNGTCKCRARDVLCQHKGYDAAPEDLPRAYIDILDLTGNNFKSLRAESVASIPDDVRTL</sequence>
<name>A0AAV8VR20_9CUCU</name>
<dbReference type="AlphaFoldDB" id="A0AAV8VR20"/>
<dbReference type="InterPro" id="IPR023415">
    <property type="entry name" value="LDLR_class-A_CS"/>
</dbReference>
<dbReference type="Gene3D" id="4.10.400.10">
    <property type="entry name" value="Low-density Lipoprotein Receptor"/>
    <property type="match status" value="1"/>
</dbReference>
<dbReference type="SUPFAM" id="SSF57424">
    <property type="entry name" value="LDL receptor-like module"/>
    <property type="match status" value="1"/>
</dbReference>
<dbReference type="PROSITE" id="PS01209">
    <property type="entry name" value="LDLRA_1"/>
    <property type="match status" value="1"/>
</dbReference>
<dbReference type="InterPro" id="IPR036055">
    <property type="entry name" value="LDL_receptor-like_sf"/>
</dbReference>
<organism evidence="3 4">
    <name type="scientific">Exocentrus adspersus</name>
    <dbReference type="NCBI Taxonomy" id="1586481"/>
    <lineage>
        <taxon>Eukaryota</taxon>
        <taxon>Metazoa</taxon>
        <taxon>Ecdysozoa</taxon>
        <taxon>Arthropoda</taxon>
        <taxon>Hexapoda</taxon>
        <taxon>Insecta</taxon>
        <taxon>Pterygota</taxon>
        <taxon>Neoptera</taxon>
        <taxon>Endopterygota</taxon>
        <taxon>Coleoptera</taxon>
        <taxon>Polyphaga</taxon>
        <taxon>Cucujiformia</taxon>
        <taxon>Chrysomeloidea</taxon>
        <taxon>Cerambycidae</taxon>
        <taxon>Lamiinae</taxon>
        <taxon>Acanthocinini</taxon>
        <taxon>Exocentrus</taxon>
    </lineage>
</organism>
<comment type="caution">
    <text evidence="3">The sequence shown here is derived from an EMBL/GenBank/DDBJ whole genome shotgun (WGS) entry which is preliminary data.</text>
</comment>
<proteinExistence type="predicted"/>
<dbReference type="SMART" id="SM00192">
    <property type="entry name" value="LDLa"/>
    <property type="match status" value="1"/>
</dbReference>
<dbReference type="EMBL" id="JANEYG010000041">
    <property type="protein sequence ID" value="KAJ8916590.1"/>
    <property type="molecule type" value="Genomic_DNA"/>
</dbReference>
<dbReference type="Proteomes" id="UP001159042">
    <property type="component" value="Unassembled WGS sequence"/>
</dbReference>
<gene>
    <name evidence="3" type="ORF">NQ315_000234</name>
</gene>
<dbReference type="CDD" id="cd00112">
    <property type="entry name" value="LDLa"/>
    <property type="match status" value="1"/>
</dbReference>
<dbReference type="InterPro" id="IPR002172">
    <property type="entry name" value="LDrepeatLR_classA_rpt"/>
</dbReference>
<dbReference type="Pfam" id="PF00057">
    <property type="entry name" value="Ldl_recept_a"/>
    <property type="match status" value="1"/>
</dbReference>
<dbReference type="PROSITE" id="PS50068">
    <property type="entry name" value="LDLRA_2"/>
    <property type="match status" value="1"/>
</dbReference>
<accession>A0AAV8VR20</accession>
<evidence type="ECO:0000256" key="1">
    <source>
        <dbReference type="ARBA" id="ARBA00023157"/>
    </source>
</evidence>
<keyword evidence="4" id="KW-1185">Reference proteome</keyword>
<feature type="disulfide bond" evidence="2">
    <location>
        <begin position="41"/>
        <end position="56"/>
    </location>
</feature>
<keyword evidence="1 2" id="KW-1015">Disulfide bond</keyword>
<protein>
    <submittedName>
        <fullName evidence="3">Uncharacterized protein</fullName>
    </submittedName>
</protein>
<evidence type="ECO:0000256" key="2">
    <source>
        <dbReference type="PROSITE-ProRule" id="PRU00124"/>
    </source>
</evidence>